<dbReference type="Proteomes" id="UP001219537">
    <property type="component" value="Plasmid p_1"/>
</dbReference>
<evidence type="ECO:0000313" key="2">
    <source>
        <dbReference type="Proteomes" id="UP001219537"/>
    </source>
</evidence>
<geneLocation type="plasmid" evidence="1 2">
    <name>p_1</name>
</geneLocation>
<reference evidence="1" key="1">
    <citation type="submission" date="2023-02" db="EMBL/GenBank/DDBJ databases">
        <title>Isolation, identification, and genome analysis of Vibrio campbellii in the Penaeus vannamei larvae stage.</title>
        <authorList>
            <person name="Huang T."/>
            <person name="Zhang B."/>
        </authorList>
    </citation>
    <scope>NUCLEOTIDE SEQUENCE</scope>
    <source>
        <strain evidence="1">20220413_1</strain>
        <plasmid evidence="1">p_1</plasmid>
    </source>
</reference>
<proteinExistence type="predicted"/>
<name>A0AAQ2Y667_9VIBR</name>
<gene>
    <name evidence="1" type="ORF">PUN50_26745</name>
</gene>
<accession>A0AAQ2Y667</accession>
<dbReference type="EMBL" id="CP117990">
    <property type="protein sequence ID" value="WDG12019.1"/>
    <property type="molecule type" value="Genomic_DNA"/>
</dbReference>
<dbReference type="RefSeq" id="WP_181146241.1">
    <property type="nucleotide sequence ID" value="NZ_CP117990.1"/>
</dbReference>
<dbReference type="AlphaFoldDB" id="A0AAQ2Y667"/>
<sequence length="55" mass="5751">MKALFLCGEGQAFLADDFRVGLKRLTHFLPLLSLGGGMAGRHSGHGAVTLAKGLI</sequence>
<protein>
    <submittedName>
        <fullName evidence="1">Uncharacterized protein</fullName>
    </submittedName>
</protein>
<keyword evidence="1" id="KW-0614">Plasmid</keyword>
<evidence type="ECO:0000313" key="1">
    <source>
        <dbReference type="EMBL" id="WDG12019.1"/>
    </source>
</evidence>
<organism evidence="1 2">
    <name type="scientific">Vibrio campbellii</name>
    <dbReference type="NCBI Taxonomy" id="680"/>
    <lineage>
        <taxon>Bacteria</taxon>
        <taxon>Pseudomonadati</taxon>
        <taxon>Pseudomonadota</taxon>
        <taxon>Gammaproteobacteria</taxon>
        <taxon>Vibrionales</taxon>
        <taxon>Vibrionaceae</taxon>
        <taxon>Vibrio</taxon>
    </lineage>
</organism>